<gene>
    <name evidence="7" type="ORF">ICI42_01895</name>
</gene>
<keyword evidence="4" id="KW-0808">Transferase</keyword>
<proteinExistence type="predicted"/>
<accession>A0A8J6PT62</accession>
<sequence>MPRDALKTLFHPFESGALDAPAKHTRALFLNAEAGFRLPEGFEAALTLVQGFRPEVQALETARRTVAPLPEGDGYDHSLILIGRHRGRNELDIAEAIERTLPGGLILVAGGKEDGIASLRKRLGNLLSIDEALPKHHGIVFWFRQTPEAEAAAQTLRSENPEPLVDGRFHTAPGMFSHDRVDQGSRLLAQHLPPEIKGAAADFCAGWGYLAAEIATRAKGLTKLDLYEADFAALEAARRNLAVEGIEPRFFWQDLLKDPVARQYDLIVMNPPYHQGGAAADPAIGQGMIKAASAALKPGGRLLMVANRQLPYLPVLEASFSSATEIGSDGAFRIYAAKR</sequence>
<dbReference type="GO" id="GO:0032259">
    <property type="term" value="P:methylation"/>
    <property type="evidence" value="ECO:0007669"/>
    <property type="project" value="UniProtKB-KW"/>
</dbReference>
<evidence type="ECO:0000256" key="1">
    <source>
        <dbReference type="ARBA" id="ARBA00022490"/>
    </source>
</evidence>
<evidence type="ECO:0000313" key="7">
    <source>
        <dbReference type="EMBL" id="MBD0413408.1"/>
    </source>
</evidence>
<protein>
    <submittedName>
        <fullName evidence="7">Class I SAM-dependent methyltransferase</fullName>
    </submittedName>
</protein>
<keyword evidence="8" id="KW-1185">Reference proteome</keyword>
<dbReference type="GO" id="GO:0003676">
    <property type="term" value="F:nucleic acid binding"/>
    <property type="evidence" value="ECO:0007669"/>
    <property type="project" value="InterPro"/>
</dbReference>
<dbReference type="GO" id="GO:0008170">
    <property type="term" value="F:N-methyltransferase activity"/>
    <property type="evidence" value="ECO:0007669"/>
    <property type="project" value="UniProtKB-ARBA"/>
</dbReference>
<comment type="caution">
    <text evidence="7">The sequence shown here is derived from an EMBL/GenBank/DDBJ whole genome shotgun (WGS) entry which is preliminary data.</text>
</comment>
<dbReference type="Gene3D" id="3.40.50.150">
    <property type="entry name" value="Vaccinia Virus protein VP39"/>
    <property type="match status" value="1"/>
</dbReference>
<reference evidence="7" key="1">
    <citation type="submission" date="2020-09" db="EMBL/GenBank/DDBJ databases">
        <title>Genome seq and assembly of Tianweitania sp.</title>
        <authorList>
            <person name="Chhetri G."/>
        </authorList>
    </citation>
    <scope>NUCLEOTIDE SEQUENCE</scope>
    <source>
        <strain evidence="7">Rool2</strain>
    </source>
</reference>
<evidence type="ECO:0000256" key="5">
    <source>
        <dbReference type="ARBA" id="ARBA00022691"/>
    </source>
</evidence>
<evidence type="ECO:0000259" key="6">
    <source>
        <dbReference type="Pfam" id="PF05175"/>
    </source>
</evidence>
<dbReference type="PROSITE" id="PS00092">
    <property type="entry name" value="N6_MTASE"/>
    <property type="match status" value="1"/>
</dbReference>
<evidence type="ECO:0000313" key="8">
    <source>
        <dbReference type="Proteomes" id="UP000643405"/>
    </source>
</evidence>
<name>A0A8J6PT62_9HYPH</name>
<dbReference type="GO" id="GO:0008757">
    <property type="term" value="F:S-adenosylmethionine-dependent methyltransferase activity"/>
    <property type="evidence" value="ECO:0007669"/>
    <property type="project" value="InterPro"/>
</dbReference>
<dbReference type="InterPro" id="IPR007848">
    <property type="entry name" value="Small_mtfrase_dom"/>
</dbReference>
<keyword evidence="2" id="KW-0698">rRNA processing</keyword>
<dbReference type="CDD" id="cd02440">
    <property type="entry name" value="AdoMet_MTases"/>
    <property type="match status" value="1"/>
</dbReference>
<dbReference type="PANTHER" id="PTHR47816">
    <property type="entry name" value="RIBOSOMAL RNA SMALL SUBUNIT METHYLTRANSFERASE C"/>
    <property type="match status" value="1"/>
</dbReference>
<dbReference type="PANTHER" id="PTHR47816:SF4">
    <property type="entry name" value="RIBOSOMAL RNA SMALL SUBUNIT METHYLTRANSFERASE C"/>
    <property type="match status" value="1"/>
</dbReference>
<dbReference type="InterPro" id="IPR046977">
    <property type="entry name" value="RsmC/RlmG"/>
</dbReference>
<dbReference type="GO" id="GO:0006364">
    <property type="term" value="P:rRNA processing"/>
    <property type="evidence" value="ECO:0007669"/>
    <property type="project" value="UniProtKB-KW"/>
</dbReference>
<evidence type="ECO:0000256" key="4">
    <source>
        <dbReference type="ARBA" id="ARBA00022679"/>
    </source>
</evidence>
<feature type="domain" description="Methyltransferase small" evidence="6">
    <location>
        <begin position="168"/>
        <end position="335"/>
    </location>
</feature>
<evidence type="ECO:0000256" key="3">
    <source>
        <dbReference type="ARBA" id="ARBA00022603"/>
    </source>
</evidence>
<organism evidence="7 8">
    <name type="scientific">Oryzicola mucosus</name>
    <dbReference type="NCBI Taxonomy" id="2767425"/>
    <lineage>
        <taxon>Bacteria</taxon>
        <taxon>Pseudomonadati</taxon>
        <taxon>Pseudomonadota</taxon>
        <taxon>Alphaproteobacteria</taxon>
        <taxon>Hyphomicrobiales</taxon>
        <taxon>Phyllobacteriaceae</taxon>
        <taxon>Oryzicola</taxon>
    </lineage>
</organism>
<dbReference type="AlphaFoldDB" id="A0A8J6PT62"/>
<dbReference type="Pfam" id="PF05175">
    <property type="entry name" value="MTS"/>
    <property type="match status" value="1"/>
</dbReference>
<keyword evidence="1" id="KW-0963">Cytoplasm</keyword>
<evidence type="ECO:0000256" key="2">
    <source>
        <dbReference type="ARBA" id="ARBA00022552"/>
    </source>
</evidence>
<dbReference type="InterPro" id="IPR002052">
    <property type="entry name" value="DNA_methylase_N6_adenine_CS"/>
</dbReference>
<dbReference type="SUPFAM" id="SSF53335">
    <property type="entry name" value="S-adenosyl-L-methionine-dependent methyltransferases"/>
    <property type="match status" value="1"/>
</dbReference>
<dbReference type="Proteomes" id="UP000643405">
    <property type="component" value="Unassembled WGS sequence"/>
</dbReference>
<dbReference type="RefSeq" id="WP_188162844.1">
    <property type="nucleotide sequence ID" value="NZ_JACVVX010000001.1"/>
</dbReference>
<keyword evidence="3 7" id="KW-0489">Methyltransferase</keyword>
<keyword evidence="5" id="KW-0949">S-adenosyl-L-methionine</keyword>
<dbReference type="InterPro" id="IPR029063">
    <property type="entry name" value="SAM-dependent_MTases_sf"/>
</dbReference>
<dbReference type="EMBL" id="JACVVX010000001">
    <property type="protein sequence ID" value="MBD0413408.1"/>
    <property type="molecule type" value="Genomic_DNA"/>
</dbReference>